<proteinExistence type="predicted"/>
<dbReference type="EMBL" id="JBEPLW010000001">
    <property type="protein sequence ID" value="MET3574454.1"/>
    <property type="molecule type" value="Genomic_DNA"/>
</dbReference>
<evidence type="ECO:0000313" key="1">
    <source>
        <dbReference type="EMBL" id="MET3574454.1"/>
    </source>
</evidence>
<organism evidence="1 2">
    <name type="scientific">Bhargavaea ullalensis</name>
    <dbReference type="NCBI Taxonomy" id="1265685"/>
    <lineage>
        <taxon>Bacteria</taxon>
        <taxon>Bacillati</taxon>
        <taxon>Bacillota</taxon>
        <taxon>Bacilli</taxon>
        <taxon>Bacillales</taxon>
        <taxon>Caryophanaceae</taxon>
        <taxon>Bhargavaea</taxon>
    </lineage>
</organism>
<evidence type="ECO:0000313" key="2">
    <source>
        <dbReference type="Proteomes" id="UP001549099"/>
    </source>
</evidence>
<accession>A0ABV2G843</accession>
<keyword evidence="2" id="KW-1185">Reference proteome</keyword>
<dbReference type="Proteomes" id="UP001549099">
    <property type="component" value="Unassembled WGS sequence"/>
</dbReference>
<protein>
    <submittedName>
        <fullName evidence="1">Uncharacterized protein</fullName>
    </submittedName>
</protein>
<sequence>MLKVELPVIKKAAVYSRATHWGRRPLHATQEENERTLVGLIGRHCEYEIFREGSSFKENASAMAILRAVDEGEFDAIVVPHVYSFGLALKFDWETVFGLVVLRGIPIITPDVVYSTETLSDLNELKFQMDAMRLEHEMKFGSVWDRVQPTYTLDANPVHRGSLYDSRTARRSRKEAGRLAKVRSLLARQETKADPLI</sequence>
<name>A0ABV2G843_9BACL</name>
<dbReference type="RefSeq" id="WP_354194630.1">
    <property type="nucleotide sequence ID" value="NZ_JBEPLW010000001.1"/>
</dbReference>
<reference evidence="1 2" key="1">
    <citation type="submission" date="2024-06" db="EMBL/GenBank/DDBJ databases">
        <title>Genomic Encyclopedia of Type Strains, Phase IV (KMG-IV): sequencing the most valuable type-strain genomes for metagenomic binning, comparative biology and taxonomic classification.</title>
        <authorList>
            <person name="Goeker M."/>
        </authorList>
    </citation>
    <scope>NUCLEOTIDE SEQUENCE [LARGE SCALE GENOMIC DNA]</scope>
    <source>
        <strain evidence="1 2">DSM 26128</strain>
    </source>
</reference>
<comment type="caution">
    <text evidence="1">The sequence shown here is derived from an EMBL/GenBank/DDBJ whole genome shotgun (WGS) entry which is preliminary data.</text>
</comment>
<gene>
    <name evidence="1" type="ORF">ABID49_000330</name>
</gene>